<reference evidence="2" key="1">
    <citation type="submission" date="2018-06" db="EMBL/GenBank/DDBJ databases">
        <authorList>
            <person name="Zhirakovskaya E."/>
        </authorList>
    </citation>
    <scope>NUCLEOTIDE SEQUENCE</scope>
</reference>
<accession>A0A3B0W2D8</accession>
<feature type="compositionally biased region" description="Basic and acidic residues" evidence="1">
    <location>
        <begin position="32"/>
        <end position="64"/>
    </location>
</feature>
<protein>
    <recommendedName>
        <fullName evidence="3">DUF4194 domain-containing protein</fullName>
    </recommendedName>
</protein>
<dbReference type="Pfam" id="PF13835">
    <property type="entry name" value="DUF4194"/>
    <property type="match status" value="1"/>
</dbReference>
<evidence type="ECO:0008006" key="3">
    <source>
        <dbReference type="Google" id="ProtNLM"/>
    </source>
</evidence>
<feature type="region of interest" description="Disordered" evidence="1">
    <location>
        <begin position="26"/>
        <end position="86"/>
    </location>
</feature>
<dbReference type="InterPro" id="IPR025449">
    <property type="entry name" value="JetB"/>
</dbReference>
<dbReference type="AlphaFoldDB" id="A0A3B0W2D8"/>
<gene>
    <name evidence="2" type="ORF">MNBD_GAMMA04-616</name>
</gene>
<evidence type="ECO:0000313" key="2">
    <source>
        <dbReference type="EMBL" id="VAW46690.1"/>
    </source>
</evidence>
<dbReference type="EMBL" id="UOFB01000154">
    <property type="protein sequence ID" value="VAW46690.1"/>
    <property type="molecule type" value="Genomic_DNA"/>
</dbReference>
<proteinExistence type="predicted"/>
<name>A0A3B0W2D8_9ZZZZ</name>
<organism evidence="2">
    <name type="scientific">hydrothermal vent metagenome</name>
    <dbReference type="NCBI Taxonomy" id="652676"/>
    <lineage>
        <taxon>unclassified sequences</taxon>
        <taxon>metagenomes</taxon>
        <taxon>ecological metagenomes</taxon>
    </lineage>
</organism>
<evidence type="ECO:0000256" key="1">
    <source>
        <dbReference type="SAM" id="MobiDB-lite"/>
    </source>
</evidence>
<sequence length="284" mass="32328">MSKNQTEKTTPALGATDLLERLRQVQSNQERVNQKQDNQKQDNQDISRSIEDDQKMNLSERESEPSLLNKQGLDSDNDSNFERGKMPPEARRVLVSLLKQGVILSAQKSTLFESICRYQSAIRNHLADVYLKLVLDEKSGVAFVAQMDESENEDLDTVSLMTRRTLSLYDTLVLLVLRKHYQERESAGEQRIIIDIERIEANLTPFLPLTNSMKSDQRKLSSSLTKMIEKHLLSKVRGSDDRFEITPIIRYVVNADFLEQMLEAYQELAQKTGGNMASGSGDES</sequence>